<feature type="region of interest" description="Interaction with substrate tRNA" evidence="10">
    <location>
        <begin position="35"/>
        <end position="38"/>
    </location>
</feature>
<dbReference type="EC" id="2.5.1.75" evidence="10"/>
<evidence type="ECO:0000256" key="5">
    <source>
        <dbReference type="ARBA" id="ARBA00022694"/>
    </source>
</evidence>
<comment type="similarity">
    <text evidence="3 10 13">Belongs to the IPP transferase family.</text>
</comment>
<keyword evidence="15" id="KW-1185">Reference proteome</keyword>
<dbReference type="GO" id="GO:0006400">
    <property type="term" value="P:tRNA modification"/>
    <property type="evidence" value="ECO:0007669"/>
    <property type="project" value="TreeGrafter"/>
</dbReference>
<dbReference type="HAMAP" id="MF_00185">
    <property type="entry name" value="IPP_trans"/>
    <property type="match status" value="1"/>
</dbReference>
<comment type="catalytic activity">
    <reaction evidence="9 10 11">
        <text>adenosine(37) in tRNA + dimethylallyl diphosphate = N(6)-dimethylallyladenosine(37) in tRNA + diphosphate</text>
        <dbReference type="Rhea" id="RHEA:26482"/>
        <dbReference type="Rhea" id="RHEA-COMP:10162"/>
        <dbReference type="Rhea" id="RHEA-COMP:10375"/>
        <dbReference type="ChEBI" id="CHEBI:33019"/>
        <dbReference type="ChEBI" id="CHEBI:57623"/>
        <dbReference type="ChEBI" id="CHEBI:74411"/>
        <dbReference type="ChEBI" id="CHEBI:74415"/>
        <dbReference type="EC" id="2.5.1.75"/>
    </reaction>
</comment>
<dbReference type="Proteomes" id="UP000469523">
    <property type="component" value="Unassembled WGS sequence"/>
</dbReference>
<comment type="subunit">
    <text evidence="10">Monomer.</text>
</comment>
<name>A0A6N7XD49_9FIRM</name>
<evidence type="ECO:0000256" key="6">
    <source>
        <dbReference type="ARBA" id="ARBA00022741"/>
    </source>
</evidence>
<keyword evidence="7 10" id="KW-0067">ATP-binding</keyword>
<dbReference type="Pfam" id="PF01715">
    <property type="entry name" value="IPPT"/>
    <property type="match status" value="1"/>
</dbReference>
<dbReference type="GO" id="GO:0005524">
    <property type="term" value="F:ATP binding"/>
    <property type="evidence" value="ECO:0007669"/>
    <property type="project" value="UniProtKB-UniRule"/>
</dbReference>
<dbReference type="Gene3D" id="3.40.50.300">
    <property type="entry name" value="P-loop containing nucleotide triphosphate hydrolases"/>
    <property type="match status" value="1"/>
</dbReference>
<keyword evidence="4 10" id="KW-0808">Transferase</keyword>
<dbReference type="InterPro" id="IPR039657">
    <property type="entry name" value="Dimethylallyltransferase"/>
</dbReference>
<evidence type="ECO:0000256" key="12">
    <source>
        <dbReference type="RuleBase" id="RU003784"/>
    </source>
</evidence>
<dbReference type="AlphaFoldDB" id="A0A6N7XD49"/>
<comment type="caution">
    <text evidence="10">Lacks conserved residue(s) required for the propagation of feature annotation.</text>
</comment>
<keyword evidence="8 10" id="KW-0460">Magnesium</keyword>
<reference evidence="14 15" key="1">
    <citation type="submission" date="2019-09" db="EMBL/GenBank/DDBJ databases">
        <title>In-depth cultivation of the pig gut microbiome towards novel bacterial diversity and tailored functional studies.</title>
        <authorList>
            <person name="Wylensek D."/>
            <person name="Hitch T.C.A."/>
            <person name="Clavel T."/>
        </authorList>
    </citation>
    <scope>NUCLEOTIDE SEQUENCE [LARGE SCALE GENOMIC DNA]</scope>
    <source>
        <strain evidence="14 15">WCA3-693-APC-4?</strain>
    </source>
</reference>
<organism evidence="14 15">
    <name type="scientific">Tissierella pigra</name>
    <dbReference type="NCBI Taxonomy" id="2607614"/>
    <lineage>
        <taxon>Bacteria</taxon>
        <taxon>Bacillati</taxon>
        <taxon>Bacillota</taxon>
        <taxon>Tissierellia</taxon>
        <taxon>Tissierellales</taxon>
        <taxon>Tissierellaceae</taxon>
        <taxon>Tissierella</taxon>
    </lineage>
</organism>
<evidence type="ECO:0000256" key="13">
    <source>
        <dbReference type="RuleBase" id="RU003785"/>
    </source>
</evidence>
<accession>A0A6N7XD49</accession>
<evidence type="ECO:0000256" key="3">
    <source>
        <dbReference type="ARBA" id="ARBA00005842"/>
    </source>
</evidence>
<dbReference type="GO" id="GO:0052381">
    <property type="term" value="F:tRNA dimethylallyltransferase activity"/>
    <property type="evidence" value="ECO:0007669"/>
    <property type="project" value="UniProtKB-UniRule"/>
</dbReference>
<proteinExistence type="inferred from homology"/>
<dbReference type="InterPro" id="IPR018022">
    <property type="entry name" value="IPT"/>
</dbReference>
<dbReference type="Gene3D" id="1.10.20.140">
    <property type="match status" value="1"/>
</dbReference>
<dbReference type="InterPro" id="IPR027417">
    <property type="entry name" value="P-loop_NTPase"/>
</dbReference>
<evidence type="ECO:0000256" key="1">
    <source>
        <dbReference type="ARBA" id="ARBA00001946"/>
    </source>
</evidence>
<dbReference type="EMBL" id="VUNQ01000001">
    <property type="protein sequence ID" value="MST99950.1"/>
    <property type="molecule type" value="Genomic_DNA"/>
</dbReference>
<evidence type="ECO:0000256" key="4">
    <source>
        <dbReference type="ARBA" id="ARBA00022679"/>
    </source>
</evidence>
<sequence>MKDNLFILIGPTAIGKTSISIELAKKMNGEIISADSMQIYKYMNIGSAKVSKEEMQGIQHHLIDVIYPDQEFTVSDYKKNAEVLIKDINKNHKLPMVVGGTGLYINSLVYKLNFAEVPPNNETRTKLELLGERYGNKYLHEMLKNIDIESAERISINDRKRIIRAIEIFEITGKTMTEFNKNFREPIEKYNLVMIGLNMNREKLYNRINRRVDIMVEEGLIEEVKKLLEMGYKKELVSMQGIGYKEIVMYLEGEISLDESMEKIKQGSRNYAKRQLTWFRRDNRIKWIDIDEFNNLEDLSQCIIDYSKDKFIINK</sequence>
<evidence type="ECO:0000256" key="8">
    <source>
        <dbReference type="ARBA" id="ARBA00022842"/>
    </source>
</evidence>
<evidence type="ECO:0000256" key="10">
    <source>
        <dbReference type="HAMAP-Rule" id="MF_00185"/>
    </source>
</evidence>
<dbReference type="PANTHER" id="PTHR11088:SF60">
    <property type="entry name" value="TRNA DIMETHYLALLYLTRANSFERASE"/>
    <property type="match status" value="1"/>
</dbReference>
<feature type="binding site" evidence="10">
    <location>
        <begin position="12"/>
        <end position="17"/>
    </location>
    <ligand>
        <name>substrate</name>
    </ligand>
</feature>
<keyword evidence="5 10" id="KW-0819">tRNA processing</keyword>
<dbReference type="SUPFAM" id="SSF52540">
    <property type="entry name" value="P-loop containing nucleoside triphosphate hydrolases"/>
    <property type="match status" value="2"/>
</dbReference>
<evidence type="ECO:0000256" key="7">
    <source>
        <dbReference type="ARBA" id="ARBA00022840"/>
    </source>
</evidence>
<feature type="site" description="Interaction with substrate tRNA" evidence="10">
    <location>
        <position position="101"/>
    </location>
</feature>
<dbReference type="PANTHER" id="PTHR11088">
    <property type="entry name" value="TRNA DIMETHYLALLYLTRANSFERASE"/>
    <property type="match status" value="1"/>
</dbReference>
<evidence type="ECO:0000256" key="2">
    <source>
        <dbReference type="ARBA" id="ARBA00003213"/>
    </source>
</evidence>
<gene>
    <name evidence="10 14" type="primary">miaA</name>
    <name evidence="14" type="ORF">FYJ83_00535</name>
</gene>
<dbReference type="NCBIfam" id="TIGR00174">
    <property type="entry name" value="miaA"/>
    <property type="match status" value="1"/>
</dbReference>
<evidence type="ECO:0000256" key="9">
    <source>
        <dbReference type="ARBA" id="ARBA00049563"/>
    </source>
</evidence>
<feature type="binding site" evidence="10">
    <location>
        <begin position="10"/>
        <end position="17"/>
    </location>
    <ligand>
        <name>ATP</name>
        <dbReference type="ChEBI" id="CHEBI:30616"/>
    </ligand>
</feature>
<comment type="cofactor">
    <cofactor evidence="1 10">
        <name>Mg(2+)</name>
        <dbReference type="ChEBI" id="CHEBI:18420"/>
    </cofactor>
</comment>
<comment type="caution">
    <text evidence="14">The sequence shown here is derived from an EMBL/GenBank/DDBJ whole genome shotgun (WGS) entry which is preliminary data.</text>
</comment>
<keyword evidence="6 10" id="KW-0547">Nucleotide-binding</keyword>
<comment type="function">
    <text evidence="2 10 12">Catalyzes the transfer of a dimethylallyl group onto the adenine at position 37 in tRNAs that read codons beginning with uridine, leading to the formation of N6-(dimethylallyl)adenosine (i(6)A).</text>
</comment>
<evidence type="ECO:0000313" key="15">
    <source>
        <dbReference type="Proteomes" id="UP000469523"/>
    </source>
</evidence>
<protein>
    <recommendedName>
        <fullName evidence="10">tRNA dimethylallyltransferase</fullName>
        <ecNumber evidence="10">2.5.1.75</ecNumber>
    </recommendedName>
    <alternativeName>
        <fullName evidence="10">Dimethylallyl diphosphate:tRNA dimethylallyltransferase</fullName>
        <shortName evidence="10">DMAPP:tRNA dimethylallyltransferase</shortName>
        <shortName evidence="10">DMATase</shortName>
    </alternativeName>
    <alternativeName>
        <fullName evidence="10">Isopentenyl-diphosphate:tRNA isopentenyltransferase</fullName>
        <shortName evidence="10">IPP transferase</shortName>
        <shortName evidence="10">IPPT</shortName>
        <shortName evidence="10">IPTase</shortName>
    </alternativeName>
</protein>
<evidence type="ECO:0000256" key="11">
    <source>
        <dbReference type="RuleBase" id="RU003783"/>
    </source>
</evidence>
<evidence type="ECO:0000313" key="14">
    <source>
        <dbReference type="EMBL" id="MST99950.1"/>
    </source>
</evidence>
<dbReference type="RefSeq" id="WP_154438035.1">
    <property type="nucleotide sequence ID" value="NZ_VUNQ01000001.1"/>
</dbReference>
<feature type="site" description="Interaction with substrate tRNA" evidence="10">
    <location>
        <position position="124"/>
    </location>
</feature>